<dbReference type="CDD" id="cd01740">
    <property type="entry name" value="GATase1_FGAR_AT"/>
    <property type="match status" value="1"/>
</dbReference>
<dbReference type="GO" id="GO:0006164">
    <property type="term" value="P:purine nucleotide biosynthetic process"/>
    <property type="evidence" value="ECO:0007669"/>
    <property type="project" value="TreeGrafter"/>
</dbReference>
<organism evidence="2 3">
    <name type="scientific">Rhodopirellula maiorica SM1</name>
    <dbReference type="NCBI Taxonomy" id="1265738"/>
    <lineage>
        <taxon>Bacteria</taxon>
        <taxon>Pseudomonadati</taxon>
        <taxon>Planctomycetota</taxon>
        <taxon>Planctomycetia</taxon>
        <taxon>Pirellulales</taxon>
        <taxon>Pirellulaceae</taxon>
        <taxon>Novipirellula</taxon>
    </lineage>
</organism>
<dbReference type="PROSITE" id="PS51273">
    <property type="entry name" value="GATASE_TYPE_1"/>
    <property type="match status" value="1"/>
</dbReference>
<dbReference type="GO" id="GO:0005737">
    <property type="term" value="C:cytoplasm"/>
    <property type="evidence" value="ECO:0007669"/>
    <property type="project" value="TreeGrafter"/>
</dbReference>
<dbReference type="InterPro" id="IPR029062">
    <property type="entry name" value="Class_I_gatase-like"/>
</dbReference>
<dbReference type="SUPFAM" id="SSF52317">
    <property type="entry name" value="Class I glutamine amidotransferase-like"/>
    <property type="match status" value="1"/>
</dbReference>
<feature type="transmembrane region" description="Helical" evidence="1">
    <location>
        <begin position="9"/>
        <end position="27"/>
    </location>
</feature>
<accession>M5RRT0</accession>
<name>M5RRT0_9BACT</name>
<sequence>MDAGRARRIIFAASVLPVTDIVGLWWGIAGQARDLTWFSSSVWVSKLRNICTSFGCFFAVFTPELIMPQPRVLVLRAPGTNCDEETAFAFEQAGAVAERVHVNRLIENPALKDRYQVLCLPGGFSYGDDIAAGRILATKLRQHLSDLVDSFVHGKGDRLVLGICNGMQVLMRLGVLTEGLPSPVDAPATLTWNDHGRFEDRWVHLVVDKTPCVFLKGIERMYLPMAHAEGKFVAASDEVLETMQGEGRLAIRYADGEAGGIASDVLPFPVNPNGADANVAGVCDATGRVFGLMPHPERHIEATQHPFWTRRDEQPEFGDGMPMFKNAVEWFA</sequence>
<keyword evidence="1" id="KW-1133">Transmembrane helix</keyword>
<dbReference type="Proteomes" id="UP000011991">
    <property type="component" value="Unassembled WGS sequence"/>
</dbReference>
<dbReference type="EC" id="6.3.5.3" evidence="2"/>
<dbReference type="PANTHER" id="PTHR10099">
    <property type="entry name" value="PHOSPHORIBOSYLFORMYLGLYCINAMIDINE SYNTHASE"/>
    <property type="match status" value="1"/>
</dbReference>
<evidence type="ECO:0000313" key="3">
    <source>
        <dbReference type="Proteomes" id="UP000011991"/>
    </source>
</evidence>
<dbReference type="SMART" id="SM01211">
    <property type="entry name" value="GATase_5"/>
    <property type="match status" value="1"/>
</dbReference>
<proteinExistence type="predicted"/>
<keyword evidence="3" id="KW-1185">Reference proteome</keyword>
<evidence type="ECO:0000313" key="2">
    <source>
        <dbReference type="EMBL" id="EMI16669.1"/>
    </source>
</evidence>
<protein>
    <submittedName>
        <fullName evidence="2">Phosphoribosylformylglycinamidine synthase I</fullName>
        <ecNumber evidence="2">6.3.5.3</ecNumber>
    </submittedName>
</protein>
<dbReference type="PANTHER" id="PTHR10099:SF1">
    <property type="entry name" value="PHOSPHORIBOSYLFORMYLGLYCINAMIDINE SYNTHASE"/>
    <property type="match status" value="1"/>
</dbReference>
<dbReference type="Pfam" id="PF13507">
    <property type="entry name" value="GATase_5"/>
    <property type="match status" value="1"/>
</dbReference>
<dbReference type="EMBL" id="ANOG01000927">
    <property type="protein sequence ID" value="EMI16669.1"/>
    <property type="molecule type" value="Genomic_DNA"/>
</dbReference>
<evidence type="ECO:0000256" key="1">
    <source>
        <dbReference type="SAM" id="Phobius"/>
    </source>
</evidence>
<keyword evidence="1" id="KW-0812">Transmembrane</keyword>
<dbReference type="AlphaFoldDB" id="M5RRT0"/>
<gene>
    <name evidence="2" type="ORF">RMSM_06408</name>
</gene>
<comment type="caution">
    <text evidence="2">The sequence shown here is derived from an EMBL/GenBank/DDBJ whole genome shotgun (WGS) entry which is preliminary data.</text>
</comment>
<dbReference type="PATRIC" id="fig|1265738.3.peg.6388"/>
<dbReference type="GO" id="GO:0004642">
    <property type="term" value="F:phosphoribosylformylglycinamidine synthase activity"/>
    <property type="evidence" value="ECO:0007669"/>
    <property type="project" value="UniProtKB-EC"/>
</dbReference>
<keyword evidence="1" id="KW-0472">Membrane</keyword>
<keyword evidence="2" id="KW-0436">Ligase</keyword>
<dbReference type="Gene3D" id="3.40.50.880">
    <property type="match status" value="1"/>
</dbReference>
<reference evidence="2 3" key="1">
    <citation type="journal article" date="2013" name="Mar. Genomics">
        <title>Expression of sulfatases in Rhodopirellula baltica and the diversity of sulfatases in the genus Rhodopirellula.</title>
        <authorList>
            <person name="Wegner C.E."/>
            <person name="Richter-Heitmann T."/>
            <person name="Klindworth A."/>
            <person name="Klockow C."/>
            <person name="Richter M."/>
            <person name="Achstetter T."/>
            <person name="Glockner F.O."/>
            <person name="Harder J."/>
        </authorList>
    </citation>
    <scope>NUCLEOTIDE SEQUENCE [LARGE SCALE GENOMIC DNA]</scope>
    <source>
        <strain evidence="2 3">SM1</strain>
    </source>
</reference>